<evidence type="ECO:0000256" key="4">
    <source>
        <dbReference type="PROSITE-ProRule" id="PRU00335"/>
    </source>
</evidence>
<evidence type="ECO:0000313" key="7">
    <source>
        <dbReference type="Proteomes" id="UP000536441"/>
    </source>
</evidence>
<name>A0A7Y6B2L8_9SPHN</name>
<proteinExistence type="predicted"/>
<keyword evidence="7" id="KW-1185">Reference proteome</keyword>
<dbReference type="InterPro" id="IPR009057">
    <property type="entry name" value="Homeodomain-like_sf"/>
</dbReference>
<reference evidence="6 7" key="1">
    <citation type="submission" date="2020-05" db="EMBL/GenBank/DDBJ databases">
        <title>Genome Sequencing of Type Strains.</title>
        <authorList>
            <person name="Lemaire J.F."/>
            <person name="Inderbitzin P."/>
            <person name="Gregorio O.A."/>
            <person name="Collins S.B."/>
            <person name="Wespe N."/>
            <person name="Knight-Connoni V."/>
        </authorList>
    </citation>
    <scope>NUCLEOTIDE SEQUENCE [LARGE SCALE GENOMIC DNA]</scope>
    <source>
        <strain evidence="6 7">DSM 100049</strain>
    </source>
</reference>
<sequence>MAPTLRINARQAQKEATRDKLLNAAGDLMSERDTLDFSLIEVAARAGVSPTLIQYHFGGRDGLLLAIVERGTQRAVEQLAKLEKLDAPAPRKLKLHVEGLVAAYVQAPYINSLINMLIVSGDEQRARYVSDIFVKPVADFHKTLLRQGVAEGSFREIDPMHFYFILAGACENFVSRRVAHFYVFGDYWKGSDVEKLYAKSVYEVVAAGLGCFDAS</sequence>
<evidence type="ECO:0000256" key="2">
    <source>
        <dbReference type="ARBA" id="ARBA00023125"/>
    </source>
</evidence>
<dbReference type="EMBL" id="JABMCH010000048">
    <property type="protein sequence ID" value="NUU45840.1"/>
    <property type="molecule type" value="Genomic_DNA"/>
</dbReference>
<dbReference type="InterPro" id="IPR001647">
    <property type="entry name" value="HTH_TetR"/>
</dbReference>
<dbReference type="GO" id="GO:0000976">
    <property type="term" value="F:transcription cis-regulatory region binding"/>
    <property type="evidence" value="ECO:0007669"/>
    <property type="project" value="TreeGrafter"/>
</dbReference>
<keyword evidence="3" id="KW-0804">Transcription</keyword>
<dbReference type="InterPro" id="IPR011075">
    <property type="entry name" value="TetR_C"/>
</dbReference>
<dbReference type="Pfam" id="PF00440">
    <property type="entry name" value="TetR_N"/>
    <property type="match status" value="1"/>
</dbReference>
<dbReference type="PRINTS" id="PR00455">
    <property type="entry name" value="HTHTETR"/>
</dbReference>
<dbReference type="PANTHER" id="PTHR30055:SF181">
    <property type="entry name" value="BLR6905 PROTEIN"/>
    <property type="match status" value="1"/>
</dbReference>
<dbReference type="AlphaFoldDB" id="A0A7Y6B2L8"/>
<accession>A0A7Y6B2L8</accession>
<dbReference type="Pfam" id="PF14514">
    <property type="entry name" value="TetR_C_9"/>
    <property type="match status" value="1"/>
</dbReference>
<evidence type="ECO:0000256" key="1">
    <source>
        <dbReference type="ARBA" id="ARBA00023015"/>
    </source>
</evidence>
<dbReference type="InterPro" id="IPR050109">
    <property type="entry name" value="HTH-type_TetR-like_transc_reg"/>
</dbReference>
<keyword evidence="2 4" id="KW-0238">DNA-binding</keyword>
<evidence type="ECO:0000313" key="6">
    <source>
        <dbReference type="EMBL" id="NUU45840.1"/>
    </source>
</evidence>
<evidence type="ECO:0000256" key="3">
    <source>
        <dbReference type="ARBA" id="ARBA00023163"/>
    </source>
</evidence>
<protein>
    <submittedName>
        <fullName evidence="6">TetR family transcriptional regulator</fullName>
    </submittedName>
</protein>
<keyword evidence="1" id="KW-0805">Transcription regulation</keyword>
<dbReference type="SUPFAM" id="SSF46689">
    <property type="entry name" value="Homeodomain-like"/>
    <property type="match status" value="1"/>
</dbReference>
<dbReference type="InterPro" id="IPR036271">
    <property type="entry name" value="Tet_transcr_reg_TetR-rel_C_sf"/>
</dbReference>
<dbReference type="PROSITE" id="PS50977">
    <property type="entry name" value="HTH_TETR_2"/>
    <property type="match status" value="1"/>
</dbReference>
<comment type="caution">
    <text evidence="6">The sequence shown here is derived from an EMBL/GenBank/DDBJ whole genome shotgun (WGS) entry which is preliminary data.</text>
</comment>
<feature type="domain" description="HTH tetR-type" evidence="5">
    <location>
        <begin position="15"/>
        <end position="75"/>
    </location>
</feature>
<dbReference type="Proteomes" id="UP000536441">
    <property type="component" value="Unassembled WGS sequence"/>
</dbReference>
<feature type="DNA-binding region" description="H-T-H motif" evidence="4">
    <location>
        <begin position="38"/>
        <end position="57"/>
    </location>
</feature>
<gene>
    <name evidence="6" type="ORF">HP438_02460</name>
</gene>
<dbReference type="Gene3D" id="1.10.357.10">
    <property type="entry name" value="Tetracycline Repressor, domain 2"/>
    <property type="match status" value="1"/>
</dbReference>
<dbReference type="GO" id="GO:0003700">
    <property type="term" value="F:DNA-binding transcription factor activity"/>
    <property type="evidence" value="ECO:0007669"/>
    <property type="project" value="TreeGrafter"/>
</dbReference>
<dbReference type="PANTHER" id="PTHR30055">
    <property type="entry name" value="HTH-TYPE TRANSCRIPTIONAL REGULATOR RUTR"/>
    <property type="match status" value="1"/>
</dbReference>
<dbReference type="RefSeq" id="WP_175310625.1">
    <property type="nucleotide sequence ID" value="NZ_CBCRYR010000044.1"/>
</dbReference>
<organism evidence="6 7">
    <name type="scientific">Sphingomonas zeae</name>
    <dbReference type="NCBI Taxonomy" id="1646122"/>
    <lineage>
        <taxon>Bacteria</taxon>
        <taxon>Pseudomonadati</taxon>
        <taxon>Pseudomonadota</taxon>
        <taxon>Alphaproteobacteria</taxon>
        <taxon>Sphingomonadales</taxon>
        <taxon>Sphingomonadaceae</taxon>
        <taxon>Sphingomonas</taxon>
    </lineage>
</organism>
<dbReference type="SUPFAM" id="SSF48498">
    <property type="entry name" value="Tetracyclin repressor-like, C-terminal domain"/>
    <property type="match status" value="1"/>
</dbReference>
<evidence type="ECO:0000259" key="5">
    <source>
        <dbReference type="PROSITE" id="PS50977"/>
    </source>
</evidence>